<name>A0A7J4J5K8_9ARCH</name>
<protein>
    <submittedName>
        <fullName evidence="2">Uncharacterized protein</fullName>
    </submittedName>
</protein>
<sequence length="107" mass="11960">MKTKLISARIPQEDAAIIDEVALEERTDRTTALKKILLLGAKRYKLERAVRCYQKGAASIGRAAEIAGMSIWEMQDELASRGIPNLLGKEDYLQGIRNAEKIFGKKI</sequence>
<gene>
    <name evidence="2" type="ORF">HA254_07625</name>
</gene>
<dbReference type="Pfam" id="PF03683">
    <property type="entry name" value="UPF0175"/>
    <property type="match status" value="1"/>
</dbReference>
<reference evidence="3" key="1">
    <citation type="journal article" date="2020" name="bioRxiv">
        <title>A rank-normalized archaeal taxonomy based on genome phylogeny resolves widespread incomplete and uneven classifications.</title>
        <authorList>
            <person name="Rinke C."/>
            <person name="Chuvochina M."/>
            <person name="Mussig A.J."/>
            <person name="Chaumeil P.-A."/>
            <person name="Waite D.W."/>
            <person name="Whitman W.B."/>
            <person name="Parks D.H."/>
            <person name="Hugenholtz P."/>
        </authorList>
    </citation>
    <scope>NUCLEOTIDE SEQUENCE [LARGE SCALE GENOMIC DNA]</scope>
</reference>
<evidence type="ECO:0000256" key="1">
    <source>
        <dbReference type="ARBA" id="ARBA00005651"/>
    </source>
</evidence>
<accession>A0A7J4J5K8</accession>
<dbReference type="EMBL" id="DUGC01000118">
    <property type="protein sequence ID" value="HIH10506.1"/>
    <property type="molecule type" value="Genomic_DNA"/>
</dbReference>
<dbReference type="PANTHER" id="PTHR37525:SF1">
    <property type="entry name" value="UPF0175 PROTEIN SSL1255"/>
    <property type="match status" value="1"/>
</dbReference>
<comment type="similarity">
    <text evidence="1">Belongs to the UPF0175 family.</text>
</comment>
<comment type="caution">
    <text evidence="2">The sequence shown here is derived from an EMBL/GenBank/DDBJ whole genome shotgun (WGS) entry which is preliminary data.</text>
</comment>
<evidence type="ECO:0000313" key="2">
    <source>
        <dbReference type="EMBL" id="HIH10506.1"/>
    </source>
</evidence>
<dbReference type="AlphaFoldDB" id="A0A7J4J5K8"/>
<dbReference type="PANTHER" id="PTHR37525">
    <property type="entry name" value="UPF0175 PROTEIN SSL1255"/>
    <property type="match status" value="1"/>
</dbReference>
<proteinExistence type="inferred from homology"/>
<dbReference type="InterPro" id="IPR005368">
    <property type="entry name" value="UPF0175"/>
</dbReference>
<dbReference type="InterPro" id="IPR052264">
    <property type="entry name" value="UPF0175_domain"/>
</dbReference>
<evidence type="ECO:0000313" key="3">
    <source>
        <dbReference type="Proteomes" id="UP000565078"/>
    </source>
</evidence>
<dbReference type="Proteomes" id="UP000565078">
    <property type="component" value="Unassembled WGS sequence"/>
</dbReference>
<organism evidence="2 3">
    <name type="scientific">Candidatus Iainarchaeum sp</name>
    <dbReference type="NCBI Taxonomy" id="3101447"/>
    <lineage>
        <taxon>Archaea</taxon>
        <taxon>Candidatus Iainarchaeota</taxon>
        <taxon>Candidatus Iainarchaeia</taxon>
        <taxon>Candidatus Iainarchaeales</taxon>
        <taxon>Candidatus Iainarchaeaceae</taxon>
        <taxon>Candidatus Iainarchaeum</taxon>
    </lineage>
</organism>